<organism evidence="1 2">
    <name type="scientific">Entomophthora muscae</name>
    <dbReference type="NCBI Taxonomy" id="34485"/>
    <lineage>
        <taxon>Eukaryota</taxon>
        <taxon>Fungi</taxon>
        <taxon>Fungi incertae sedis</taxon>
        <taxon>Zoopagomycota</taxon>
        <taxon>Entomophthoromycotina</taxon>
        <taxon>Entomophthoromycetes</taxon>
        <taxon>Entomophthorales</taxon>
        <taxon>Entomophthoraceae</taxon>
        <taxon>Entomophthora</taxon>
    </lineage>
</organism>
<sequence length="120" mass="13721">MFSLLNSPRIPDPDIKKQSIYSKHATPSPWLNPDNEGETPPLSQSELFRIHPEISQALLNSIRELVSLSFFFPNKENCNHWLIAMDVCWEHWAPGVNLAAKAALNWVGLQLDQLKFIIKD</sequence>
<evidence type="ECO:0000313" key="1">
    <source>
        <dbReference type="EMBL" id="KAJ9074732.1"/>
    </source>
</evidence>
<comment type="caution">
    <text evidence="1">The sequence shown here is derived from an EMBL/GenBank/DDBJ whole genome shotgun (WGS) entry which is preliminary data.</text>
</comment>
<name>A0ACC2TKE8_9FUNG</name>
<dbReference type="EMBL" id="QTSX02002848">
    <property type="protein sequence ID" value="KAJ9074732.1"/>
    <property type="molecule type" value="Genomic_DNA"/>
</dbReference>
<protein>
    <submittedName>
        <fullName evidence="1">Uncharacterized protein</fullName>
    </submittedName>
</protein>
<evidence type="ECO:0000313" key="2">
    <source>
        <dbReference type="Proteomes" id="UP001165960"/>
    </source>
</evidence>
<reference evidence="1" key="1">
    <citation type="submission" date="2022-04" db="EMBL/GenBank/DDBJ databases">
        <title>Genome of the entomopathogenic fungus Entomophthora muscae.</title>
        <authorList>
            <person name="Elya C."/>
            <person name="Lovett B.R."/>
            <person name="Lee E."/>
            <person name="Macias A.M."/>
            <person name="Hajek A.E."/>
            <person name="De Bivort B.L."/>
            <person name="Kasson M.T."/>
            <person name="De Fine Licht H.H."/>
            <person name="Stajich J.E."/>
        </authorList>
    </citation>
    <scope>NUCLEOTIDE SEQUENCE</scope>
    <source>
        <strain evidence="1">Berkeley</strain>
    </source>
</reference>
<dbReference type="Proteomes" id="UP001165960">
    <property type="component" value="Unassembled WGS sequence"/>
</dbReference>
<gene>
    <name evidence="1" type="ORF">DSO57_1003386</name>
</gene>
<keyword evidence="2" id="KW-1185">Reference proteome</keyword>
<proteinExistence type="predicted"/>
<accession>A0ACC2TKE8</accession>